<keyword evidence="5" id="KW-1185">Reference proteome</keyword>
<dbReference type="Proteomes" id="UP000834106">
    <property type="component" value="Chromosome 3"/>
</dbReference>
<protein>
    <recommendedName>
        <fullName evidence="3">Remorin C-terminal domain-containing protein</fullName>
    </recommendedName>
</protein>
<dbReference type="Pfam" id="PF03763">
    <property type="entry name" value="Remorin_C"/>
    <property type="match status" value="1"/>
</dbReference>
<dbReference type="AlphaFoldDB" id="A0AAD1YWS8"/>
<evidence type="ECO:0000313" key="4">
    <source>
        <dbReference type="EMBL" id="CAI9758807.1"/>
    </source>
</evidence>
<sequence>MKKNSASLRNSGAYTSPGTPEYGDNNVGGIPKGWSSERVPIPTNSSRRHINAAAFMPFNGGRTLPSKWDDAERWITSPVSWYGAGKSSIVQPQRRPMSKSGPLGAPGLVYISNYSPTVPMLEDGSVRNFVANSPLTTGVLVPDGLSIHYGAGISAKSNSLYPEDSMARSTSVPGMSDMLSESPVPSSQDDKPDRTKKDEVTVSWDISSRDMATQMSPDCSTHSSSNGRLSFSGLPISIPSSVEPHGNHLAKDEVRDVQVDKGVTVARQSKKHGSRKMRDLPNAADLPSQLDVAEASNSMSRLQREEAKITAWENLQKAKAEAAMRKLEVKLEKKRSASMDKILNKLKTAQMKAQFMRNSLSKNHARQAPRASNRRFLFCTYVRMGSLSNCFCCHRN</sequence>
<dbReference type="InterPro" id="IPR005516">
    <property type="entry name" value="Remorin_C"/>
</dbReference>
<feature type="compositionally biased region" description="Polar residues" evidence="2">
    <location>
        <begin position="1"/>
        <end position="18"/>
    </location>
</feature>
<feature type="region of interest" description="Disordered" evidence="2">
    <location>
        <begin position="1"/>
        <end position="38"/>
    </location>
</feature>
<evidence type="ECO:0000259" key="3">
    <source>
        <dbReference type="Pfam" id="PF03763"/>
    </source>
</evidence>
<evidence type="ECO:0000313" key="5">
    <source>
        <dbReference type="Proteomes" id="UP000834106"/>
    </source>
</evidence>
<dbReference type="PANTHER" id="PTHR31471:SF2">
    <property type="entry name" value="REMORIN FAMILY PROTEIN"/>
    <property type="match status" value="1"/>
</dbReference>
<proteinExistence type="inferred from homology"/>
<feature type="compositionally biased region" description="Basic and acidic residues" evidence="2">
    <location>
        <begin position="188"/>
        <end position="200"/>
    </location>
</feature>
<accession>A0AAD1YWS8</accession>
<organism evidence="4 5">
    <name type="scientific">Fraxinus pennsylvanica</name>
    <dbReference type="NCBI Taxonomy" id="56036"/>
    <lineage>
        <taxon>Eukaryota</taxon>
        <taxon>Viridiplantae</taxon>
        <taxon>Streptophyta</taxon>
        <taxon>Embryophyta</taxon>
        <taxon>Tracheophyta</taxon>
        <taxon>Spermatophyta</taxon>
        <taxon>Magnoliopsida</taxon>
        <taxon>eudicotyledons</taxon>
        <taxon>Gunneridae</taxon>
        <taxon>Pentapetalae</taxon>
        <taxon>asterids</taxon>
        <taxon>lamiids</taxon>
        <taxon>Lamiales</taxon>
        <taxon>Oleaceae</taxon>
        <taxon>Oleeae</taxon>
        <taxon>Fraxinus</taxon>
    </lineage>
</organism>
<feature type="compositionally biased region" description="Polar residues" evidence="2">
    <location>
        <begin position="204"/>
        <end position="226"/>
    </location>
</feature>
<reference evidence="4" key="1">
    <citation type="submission" date="2023-05" db="EMBL/GenBank/DDBJ databases">
        <authorList>
            <person name="Huff M."/>
        </authorList>
    </citation>
    <scope>NUCLEOTIDE SEQUENCE</scope>
</reference>
<name>A0AAD1YWS8_9LAMI</name>
<gene>
    <name evidence="4" type="ORF">FPE_LOCUS6237</name>
</gene>
<evidence type="ECO:0000256" key="1">
    <source>
        <dbReference type="ARBA" id="ARBA00005711"/>
    </source>
</evidence>
<feature type="region of interest" description="Disordered" evidence="2">
    <location>
        <begin position="158"/>
        <end position="226"/>
    </location>
</feature>
<dbReference type="PANTHER" id="PTHR31471">
    <property type="entry name" value="OS02G0116800 PROTEIN"/>
    <property type="match status" value="1"/>
</dbReference>
<feature type="domain" description="Remorin C-terminal" evidence="3">
    <location>
        <begin position="292"/>
        <end position="373"/>
    </location>
</feature>
<evidence type="ECO:0000256" key="2">
    <source>
        <dbReference type="SAM" id="MobiDB-lite"/>
    </source>
</evidence>
<dbReference type="EMBL" id="OU503038">
    <property type="protein sequence ID" value="CAI9758807.1"/>
    <property type="molecule type" value="Genomic_DNA"/>
</dbReference>
<comment type="similarity">
    <text evidence="1">Belongs to the remorin family.</text>
</comment>